<evidence type="ECO:0000256" key="7">
    <source>
        <dbReference type="ARBA" id="ARBA00022769"/>
    </source>
</evidence>
<reference evidence="18" key="1">
    <citation type="journal article" date="2021" name="PeerJ">
        <title>Extensive microbial diversity within the chicken gut microbiome revealed by metagenomics and culture.</title>
        <authorList>
            <person name="Gilroy R."/>
            <person name="Ravi A."/>
            <person name="Getino M."/>
            <person name="Pursley I."/>
            <person name="Horton D.L."/>
            <person name="Alikhan N.F."/>
            <person name="Baker D."/>
            <person name="Gharbi K."/>
            <person name="Hall N."/>
            <person name="Watson M."/>
            <person name="Adriaenssens E.M."/>
            <person name="Foster-Nyarko E."/>
            <person name="Jarju S."/>
            <person name="Secka A."/>
            <person name="Antonio M."/>
            <person name="Oren A."/>
            <person name="Chaudhuri R.R."/>
            <person name="La Ragione R."/>
            <person name="Hildebrand F."/>
            <person name="Pallen M.J."/>
        </authorList>
    </citation>
    <scope>NUCLEOTIDE SEQUENCE</scope>
    <source>
        <strain evidence="18">CHK32-1732</strain>
    </source>
</reference>
<evidence type="ECO:0000313" key="19">
    <source>
        <dbReference type="Proteomes" id="UP000824190"/>
    </source>
</evidence>
<keyword evidence="10" id="KW-0067">ATP-binding</keyword>
<dbReference type="AlphaFoldDB" id="A0A9D1RNK7"/>
<evidence type="ECO:0000313" key="18">
    <source>
        <dbReference type="EMBL" id="HIW91249.1"/>
    </source>
</evidence>
<dbReference type="GO" id="GO:0016887">
    <property type="term" value="F:ATP hydrolysis activity"/>
    <property type="evidence" value="ECO:0007669"/>
    <property type="project" value="InterPro"/>
</dbReference>
<dbReference type="PROSITE" id="PS50893">
    <property type="entry name" value="ABC_TRANSPORTER_2"/>
    <property type="match status" value="2"/>
</dbReference>
<dbReference type="GO" id="GO:0003677">
    <property type="term" value="F:DNA binding"/>
    <property type="evidence" value="ECO:0007669"/>
    <property type="project" value="UniProtKB-KW"/>
</dbReference>
<keyword evidence="4" id="KW-0677">Repeat</keyword>
<keyword evidence="5" id="KW-0547">Nucleotide-binding</keyword>
<keyword evidence="7" id="KW-0228">DNA excision</keyword>
<evidence type="ECO:0000256" key="5">
    <source>
        <dbReference type="ARBA" id="ARBA00022741"/>
    </source>
</evidence>
<name>A0A9D1RNK7_9CORY</name>
<evidence type="ECO:0000256" key="14">
    <source>
        <dbReference type="ARBA" id="ARBA00038000"/>
    </source>
</evidence>
<keyword evidence="11" id="KW-0267">Excision nuclease</keyword>
<feature type="domain" description="ABC transporter" evidence="17">
    <location>
        <begin position="448"/>
        <end position="759"/>
    </location>
</feature>
<evidence type="ECO:0000256" key="12">
    <source>
        <dbReference type="ARBA" id="ARBA00023125"/>
    </source>
</evidence>
<evidence type="ECO:0000256" key="6">
    <source>
        <dbReference type="ARBA" id="ARBA00022763"/>
    </source>
</evidence>
<evidence type="ECO:0000256" key="8">
    <source>
        <dbReference type="ARBA" id="ARBA00022771"/>
    </source>
</evidence>
<evidence type="ECO:0000256" key="2">
    <source>
        <dbReference type="ARBA" id="ARBA00022490"/>
    </source>
</evidence>
<evidence type="ECO:0000256" key="10">
    <source>
        <dbReference type="ARBA" id="ARBA00022840"/>
    </source>
</evidence>
<dbReference type="Proteomes" id="UP000824190">
    <property type="component" value="Unassembled WGS sequence"/>
</dbReference>
<keyword evidence="2" id="KW-0963">Cytoplasm</keyword>
<dbReference type="PANTHER" id="PTHR43152:SF1">
    <property type="entry name" value="UVRA PROTEIN"/>
    <property type="match status" value="1"/>
</dbReference>
<evidence type="ECO:0000256" key="4">
    <source>
        <dbReference type="ARBA" id="ARBA00022737"/>
    </source>
</evidence>
<comment type="subcellular location">
    <subcellularLocation>
        <location evidence="1">Cytoplasm</location>
    </subcellularLocation>
</comment>
<dbReference type="InterPro" id="IPR003439">
    <property type="entry name" value="ABC_transporter-like_ATP-bd"/>
</dbReference>
<keyword evidence="9" id="KW-0862">Zinc</keyword>
<evidence type="ECO:0000256" key="11">
    <source>
        <dbReference type="ARBA" id="ARBA00022881"/>
    </source>
</evidence>
<dbReference type="Gene3D" id="1.20.1580.10">
    <property type="entry name" value="ABC transporter ATPase like domain"/>
    <property type="match status" value="2"/>
</dbReference>
<dbReference type="Gene3D" id="1.10.8.280">
    <property type="entry name" value="ABC transporter ATPase domain-like"/>
    <property type="match status" value="1"/>
</dbReference>
<dbReference type="EMBL" id="DXGC01000059">
    <property type="protein sequence ID" value="HIW91249.1"/>
    <property type="molecule type" value="Genomic_DNA"/>
</dbReference>
<reference evidence="18" key="2">
    <citation type="submission" date="2021-04" db="EMBL/GenBank/DDBJ databases">
        <authorList>
            <person name="Gilroy R."/>
        </authorList>
    </citation>
    <scope>NUCLEOTIDE SEQUENCE</scope>
    <source>
        <strain evidence="18">CHK32-1732</strain>
    </source>
</reference>
<sequence length="762" mass="80651">MSTSPQFQQISVTGARTNNLENIDVTIPKYRFTVVAGVSGSGKSSLVFDTIAAEAERAAAAGYPSFVRNRLPHHPPADVDHIGGLTFATVIDQRRFTGNVRSTVATATDVAGALRILFSRFGVPSAGFSPEYNPNDPAGMCLSCEGLGEQRIIDEELLIDPQKTLREGAIRFPTFGPGSYHHKRFMDSGLADPDVPWSQLPESTRDTLLHAEGLRLEHPGPGYPAHGVFDGIVPRLRHRYLSSVPSRLSTAEREGLEKFVQPRTCPECRGARVKEAARRSLIMGRSIADWMATPVNELSEVLAEASSELGSSAEPVLEAIEDAVKSLVTVGLGYLTLGRPSPSLSGGEAQRVKIVRQLGSPLTDVTYIFDEPSAGLHAHDVGRLVRLLCALRDLGNTVLVVEHNPEVIRAADHLVELGPGAGNDGGEVVRTGSPTGAADGAEPIPPTLSITSAEREPTGWFAVENARSNNLRNVTTSIPSGVLTVVTGVAGSGKSSLVTGDFSAQNPDFTVISQLPLRGGRRSTPLTVLGVSDEVRSVFAAAGRSRGLGPPWFSRNSKGACAGCKGRGVIVTDLAYLDDIERPCEACGGSGFNDEALSVRVSGRSIAEITDMRPTELAQLLGKSAARRLGCMDRVGLGYLSVGRTLDTLSGGERQRLLLAQHLAEAEADASATLKIILDEPTSGLHSADVARLLALFDELVDDGATVVIIEHSVQVAAHADHVIDIGPGAGLDGGRVVFSGTPHELVSSGTLTGEHLRRALR</sequence>
<protein>
    <recommendedName>
        <fullName evidence="15">UvrABC system protein A</fullName>
    </recommendedName>
    <alternativeName>
        <fullName evidence="16">Excinuclease ABC subunit A</fullName>
    </alternativeName>
</protein>
<evidence type="ECO:0000256" key="9">
    <source>
        <dbReference type="ARBA" id="ARBA00022833"/>
    </source>
</evidence>
<dbReference type="GO" id="GO:0008270">
    <property type="term" value="F:zinc ion binding"/>
    <property type="evidence" value="ECO:0007669"/>
    <property type="project" value="UniProtKB-KW"/>
</dbReference>
<feature type="domain" description="ABC transporter" evidence="17">
    <location>
        <begin position="5"/>
        <end position="444"/>
    </location>
</feature>
<dbReference type="SUPFAM" id="SSF52540">
    <property type="entry name" value="P-loop containing nucleoside triphosphate hydrolases"/>
    <property type="match status" value="2"/>
</dbReference>
<dbReference type="InterPro" id="IPR027417">
    <property type="entry name" value="P-loop_NTPase"/>
</dbReference>
<keyword evidence="6" id="KW-0227">DNA damage</keyword>
<dbReference type="GO" id="GO:0006281">
    <property type="term" value="P:DNA repair"/>
    <property type="evidence" value="ECO:0007669"/>
    <property type="project" value="UniProtKB-KW"/>
</dbReference>
<evidence type="ECO:0000256" key="13">
    <source>
        <dbReference type="ARBA" id="ARBA00023204"/>
    </source>
</evidence>
<evidence type="ECO:0000259" key="17">
    <source>
        <dbReference type="PROSITE" id="PS50893"/>
    </source>
</evidence>
<organism evidence="18 19">
    <name type="scientific">Candidatus Corynebacterium avicola</name>
    <dbReference type="NCBI Taxonomy" id="2838527"/>
    <lineage>
        <taxon>Bacteria</taxon>
        <taxon>Bacillati</taxon>
        <taxon>Actinomycetota</taxon>
        <taxon>Actinomycetes</taxon>
        <taxon>Mycobacteriales</taxon>
        <taxon>Corynebacteriaceae</taxon>
        <taxon>Corynebacterium</taxon>
    </lineage>
</organism>
<dbReference type="Gene3D" id="3.40.50.300">
    <property type="entry name" value="P-loop containing nucleotide triphosphate hydrolases"/>
    <property type="match status" value="2"/>
</dbReference>
<evidence type="ECO:0000256" key="15">
    <source>
        <dbReference type="ARBA" id="ARBA00039316"/>
    </source>
</evidence>
<comment type="similarity">
    <text evidence="14">Belongs to the ABC transporter superfamily. UvrA family.</text>
</comment>
<keyword evidence="12" id="KW-0238">DNA-binding</keyword>
<evidence type="ECO:0000256" key="1">
    <source>
        <dbReference type="ARBA" id="ARBA00004496"/>
    </source>
</evidence>
<evidence type="ECO:0000256" key="3">
    <source>
        <dbReference type="ARBA" id="ARBA00022723"/>
    </source>
</evidence>
<dbReference type="Pfam" id="PF17755">
    <property type="entry name" value="UvrA_DNA-bind"/>
    <property type="match status" value="1"/>
</dbReference>
<keyword evidence="3" id="KW-0479">Metal-binding</keyword>
<dbReference type="GO" id="GO:0005524">
    <property type="term" value="F:ATP binding"/>
    <property type="evidence" value="ECO:0007669"/>
    <property type="project" value="UniProtKB-KW"/>
</dbReference>
<dbReference type="PROSITE" id="PS00211">
    <property type="entry name" value="ABC_TRANSPORTER_1"/>
    <property type="match status" value="1"/>
</dbReference>
<proteinExistence type="inferred from homology"/>
<dbReference type="GO" id="GO:0004518">
    <property type="term" value="F:nuclease activity"/>
    <property type="evidence" value="ECO:0007669"/>
    <property type="project" value="UniProtKB-KW"/>
</dbReference>
<gene>
    <name evidence="18" type="ORF">H9870_06275</name>
</gene>
<dbReference type="InterPro" id="IPR041552">
    <property type="entry name" value="UvrA_DNA-bd"/>
</dbReference>
<keyword evidence="13" id="KW-0234">DNA repair</keyword>
<comment type="caution">
    <text evidence="18">The sequence shown here is derived from an EMBL/GenBank/DDBJ whole genome shotgun (WGS) entry which is preliminary data.</text>
</comment>
<dbReference type="GO" id="GO:0005737">
    <property type="term" value="C:cytoplasm"/>
    <property type="evidence" value="ECO:0007669"/>
    <property type="project" value="UniProtKB-SubCell"/>
</dbReference>
<evidence type="ECO:0000256" key="16">
    <source>
        <dbReference type="ARBA" id="ARBA00042156"/>
    </source>
</evidence>
<dbReference type="InterPro" id="IPR017871">
    <property type="entry name" value="ABC_transporter-like_CS"/>
</dbReference>
<accession>A0A9D1RNK7</accession>
<dbReference type="PANTHER" id="PTHR43152">
    <property type="entry name" value="UVRABC SYSTEM PROTEIN A"/>
    <property type="match status" value="1"/>
</dbReference>
<keyword evidence="8" id="KW-0863">Zinc-finger</keyword>